<proteinExistence type="predicted"/>
<comment type="caution">
    <text evidence="1">The sequence shown here is derived from an EMBL/GenBank/DDBJ whole genome shotgun (WGS) entry which is preliminary data.</text>
</comment>
<evidence type="ECO:0000313" key="2">
    <source>
        <dbReference type="Proteomes" id="UP000569732"/>
    </source>
</evidence>
<organism evidence="1 2">
    <name type="scientific">Spartinivicinus marinus</name>
    <dbReference type="NCBI Taxonomy" id="2994442"/>
    <lineage>
        <taxon>Bacteria</taxon>
        <taxon>Pseudomonadati</taxon>
        <taxon>Pseudomonadota</taxon>
        <taxon>Gammaproteobacteria</taxon>
        <taxon>Oceanospirillales</taxon>
        <taxon>Zooshikellaceae</taxon>
        <taxon>Spartinivicinus</taxon>
    </lineage>
</organism>
<sequence length="73" mass="8427">MESLLTANIDTYMETQLQDILQHMMTQKTRKIELKLMDGDGNPEIAVVLITEDIQTYLDAIDKTEKEIKQAEQ</sequence>
<dbReference type="RefSeq" id="WP_180571960.1">
    <property type="nucleotide sequence ID" value="NZ_JACCKB010000224.1"/>
</dbReference>
<accession>A0A853ILU8</accession>
<evidence type="ECO:0000313" key="1">
    <source>
        <dbReference type="EMBL" id="NYZ70015.1"/>
    </source>
</evidence>
<dbReference type="Proteomes" id="UP000569732">
    <property type="component" value="Unassembled WGS sequence"/>
</dbReference>
<gene>
    <name evidence="1" type="ORF">H0A36_28785</name>
</gene>
<dbReference type="EMBL" id="JACCKB010000224">
    <property type="protein sequence ID" value="NYZ70015.1"/>
    <property type="molecule type" value="Genomic_DNA"/>
</dbReference>
<reference evidence="1 2" key="1">
    <citation type="submission" date="2020-07" db="EMBL/GenBank/DDBJ databases">
        <title>Endozoicomonas sp. nov., isolated from sediment.</title>
        <authorList>
            <person name="Gu T."/>
        </authorList>
    </citation>
    <scope>NUCLEOTIDE SEQUENCE [LARGE SCALE GENOMIC DNA]</scope>
    <source>
        <strain evidence="1 2">SM1973</strain>
    </source>
</reference>
<dbReference type="AlphaFoldDB" id="A0A853ILU8"/>
<keyword evidence="2" id="KW-1185">Reference proteome</keyword>
<name>A0A853ILU8_9GAMM</name>
<protein>
    <submittedName>
        <fullName evidence="1">Uncharacterized protein</fullName>
    </submittedName>
</protein>